<dbReference type="SFLD" id="SFLDS00003">
    <property type="entry name" value="Haloacid_Dehalogenase"/>
    <property type="match status" value="1"/>
</dbReference>
<name>U4R6B2_9FIRM</name>
<evidence type="ECO:0000256" key="3">
    <source>
        <dbReference type="ARBA" id="ARBA00022842"/>
    </source>
</evidence>
<dbReference type="GO" id="GO:0016791">
    <property type="term" value="F:phosphatase activity"/>
    <property type="evidence" value="ECO:0007669"/>
    <property type="project" value="TreeGrafter"/>
</dbReference>
<dbReference type="OrthoDB" id="9802350at2"/>
<evidence type="ECO:0000313" key="4">
    <source>
        <dbReference type="EMBL" id="EPR13576.1"/>
    </source>
</evidence>
<gene>
    <name evidence="4" type="ORF">L323_03725</name>
</gene>
<keyword evidence="2" id="KW-0378">Hydrolase</keyword>
<dbReference type="AlphaFoldDB" id="U4R6B2"/>
<keyword evidence="3" id="KW-0460">Magnesium</keyword>
<dbReference type="GO" id="GO:0019752">
    <property type="term" value="P:carboxylic acid metabolic process"/>
    <property type="evidence" value="ECO:0007669"/>
    <property type="project" value="UniProtKB-ARBA"/>
</dbReference>
<sequence length="229" mass="27053">MRISAISIDMFQTLINVDKRAENIWMAILGEEYHPDSIKKYIQDYYIFLSKVMGKVYERNEFINLRTIFTNVFLLIKHTNNYNYLAEEAADILMEEHSKACFFNDASEFLNQWNHSCQLWISSDADHIMIDPLLSKIEFDKKFISEDLKAYKQDKKDRFFKKVLSETCIERQEILHIGDSPSDVIGAKNVGIKTCWINRLKTKWIKQSTPDYIIYDLMELPELLQKIEG</sequence>
<dbReference type="PANTHER" id="PTHR46470:SF3">
    <property type="entry name" value="N-ACYLNEURAMINATE-9-PHOSPHATASE"/>
    <property type="match status" value="1"/>
</dbReference>
<dbReference type="STRING" id="1330534.L323_03725"/>
<dbReference type="EMBL" id="ATAY01000019">
    <property type="protein sequence ID" value="EPR13576.1"/>
    <property type="molecule type" value="Genomic_DNA"/>
</dbReference>
<dbReference type="PANTHER" id="PTHR46470">
    <property type="entry name" value="N-ACYLNEURAMINATE-9-PHOSPHATASE"/>
    <property type="match status" value="1"/>
</dbReference>
<dbReference type="InterPro" id="IPR023214">
    <property type="entry name" value="HAD_sf"/>
</dbReference>
<proteinExistence type="predicted"/>
<organism evidence="4 5">
    <name type="scientific">Ruminiclostridium papyrosolvens C7</name>
    <dbReference type="NCBI Taxonomy" id="1330534"/>
    <lineage>
        <taxon>Bacteria</taxon>
        <taxon>Bacillati</taxon>
        <taxon>Bacillota</taxon>
        <taxon>Clostridia</taxon>
        <taxon>Eubacteriales</taxon>
        <taxon>Oscillospiraceae</taxon>
        <taxon>Ruminiclostridium</taxon>
    </lineage>
</organism>
<dbReference type="Proteomes" id="UP000016860">
    <property type="component" value="Unassembled WGS sequence"/>
</dbReference>
<dbReference type="InterPro" id="IPR036412">
    <property type="entry name" value="HAD-like_sf"/>
</dbReference>
<evidence type="ECO:0000256" key="2">
    <source>
        <dbReference type="ARBA" id="ARBA00022801"/>
    </source>
</evidence>
<dbReference type="SFLD" id="SFLDG01129">
    <property type="entry name" value="C1.5:_HAD__Beta-PGM__Phosphata"/>
    <property type="match status" value="1"/>
</dbReference>
<accession>U4R6B2</accession>
<comment type="caution">
    <text evidence="4">The sequence shown here is derived from an EMBL/GenBank/DDBJ whole genome shotgun (WGS) entry which is preliminary data.</text>
</comment>
<dbReference type="InterPro" id="IPR023198">
    <property type="entry name" value="PGP-like_dom2"/>
</dbReference>
<dbReference type="PATRIC" id="fig|1330534.3.peg.743"/>
<dbReference type="PRINTS" id="PR00413">
    <property type="entry name" value="HADHALOGNASE"/>
</dbReference>
<dbReference type="InterPro" id="IPR051400">
    <property type="entry name" value="HAD-like_hydrolase"/>
</dbReference>
<evidence type="ECO:0000256" key="1">
    <source>
        <dbReference type="ARBA" id="ARBA00001946"/>
    </source>
</evidence>
<dbReference type="Gene3D" id="1.10.150.240">
    <property type="entry name" value="Putative phosphatase, domain 2"/>
    <property type="match status" value="1"/>
</dbReference>
<dbReference type="Pfam" id="PF00702">
    <property type="entry name" value="Hydrolase"/>
    <property type="match status" value="1"/>
</dbReference>
<dbReference type="Gene3D" id="3.40.50.1000">
    <property type="entry name" value="HAD superfamily/HAD-like"/>
    <property type="match status" value="1"/>
</dbReference>
<reference evidence="4 5" key="1">
    <citation type="journal article" date="2013" name="Genome Announc.">
        <title>Draft Genome Sequence of the Cellulolytic Bacterium Clostridium papyrosolvens C7 (ATCC 700395).</title>
        <authorList>
            <person name="Zepeda V."/>
            <person name="Dassa B."/>
            <person name="Borovok I."/>
            <person name="Lamed R."/>
            <person name="Bayer E.A."/>
            <person name="Cate J.H."/>
        </authorList>
    </citation>
    <scope>NUCLEOTIDE SEQUENCE [LARGE SCALE GENOMIC DNA]</scope>
    <source>
        <strain evidence="4 5">C7</strain>
    </source>
</reference>
<comment type="cofactor">
    <cofactor evidence="1">
        <name>Mg(2+)</name>
        <dbReference type="ChEBI" id="CHEBI:18420"/>
    </cofactor>
</comment>
<protein>
    <recommendedName>
        <fullName evidence="6">Haloacid dehalogenase</fullName>
    </recommendedName>
</protein>
<dbReference type="RefSeq" id="WP_020814359.1">
    <property type="nucleotide sequence ID" value="NZ_ATAY01000019.1"/>
</dbReference>
<dbReference type="SUPFAM" id="SSF56784">
    <property type="entry name" value="HAD-like"/>
    <property type="match status" value="1"/>
</dbReference>
<evidence type="ECO:0008006" key="6">
    <source>
        <dbReference type="Google" id="ProtNLM"/>
    </source>
</evidence>
<dbReference type="InterPro" id="IPR006439">
    <property type="entry name" value="HAD-SF_hydro_IA"/>
</dbReference>
<evidence type="ECO:0000313" key="5">
    <source>
        <dbReference type="Proteomes" id="UP000016860"/>
    </source>
</evidence>